<feature type="transmembrane region" description="Helical" evidence="6">
    <location>
        <begin position="205"/>
        <end position="234"/>
    </location>
</feature>
<proteinExistence type="predicted"/>
<organism evidence="7 8">
    <name type="scientific">Lacrimispora amygdalina</name>
    <dbReference type="NCBI Taxonomy" id="253257"/>
    <lineage>
        <taxon>Bacteria</taxon>
        <taxon>Bacillati</taxon>
        <taxon>Bacillota</taxon>
        <taxon>Clostridia</taxon>
        <taxon>Lachnospirales</taxon>
        <taxon>Lachnospiraceae</taxon>
        <taxon>Lacrimispora</taxon>
    </lineage>
</organism>
<evidence type="ECO:0000313" key="7">
    <source>
        <dbReference type="EMBL" id="GLB31077.1"/>
    </source>
</evidence>
<keyword evidence="4 6" id="KW-1133">Transmembrane helix</keyword>
<feature type="transmembrane region" description="Helical" evidence="6">
    <location>
        <begin position="422"/>
        <end position="441"/>
    </location>
</feature>
<comment type="caution">
    <text evidence="7">The sequence shown here is derived from an EMBL/GenBank/DDBJ whole genome shotgun (WGS) entry which is preliminary data.</text>
</comment>
<feature type="transmembrane region" description="Helical" evidence="6">
    <location>
        <begin position="163"/>
        <end position="185"/>
    </location>
</feature>
<dbReference type="PANTHER" id="PTHR30250">
    <property type="entry name" value="PST FAMILY PREDICTED COLANIC ACID TRANSPORTER"/>
    <property type="match status" value="1"/>
</dbReference>
<dbReference type="InterPro" id="IPR002797">
    <property type="entry name" value="Polysacc_synth"/>
</dbReference>
<dbReference type="PANTHER" id="PTHR30250:SF21">
    <property type="entry name" value="LIPID II FLIPPASE MURJ"/>
    <property type="match status" value="1"/>
</dbReference>
<feature type="transmembrane region" description="Helical" evidence="6">
    <location>
        <begin position="18"/>
        <end position="39"/>
    </location>
</feature>
<dbReference type="InterPro" id="IPR024923">
    <property type="entry name" value="PG_synth_SpoVB"/>
</dbReference>
<evidence type="ECO:0000256" key="6">
    <source>
        <dbReference type="SAM" id="Phobius"/>
    </source>
</evidence>
<keyword evidence="2" id="KW-1003">Cell membrane</keyword>
<evidence type="ECO:0000256" key="4">
    <source>
        <dbReference type="ARBA" id="ARBA00022989"/>
    </source>
</evidence>
<dbReference type="Pfam" id="PF01943">
    <property type="entry name" value="Polysacc_synt"/>
    <property type="match status" value="1"/>
</dbReference>
<evidence type="ECO:0000256" key="1">
    <source>
        <dbReference type="ARBA" id="ARBA00004651"/>
    </source>
</evidence>
<feature type="transmembrane region" description="Helical" evidence="6">
    <location>
        <begin position="255"/>
        <end position="280"/>
    </location>
</feature>
<evidence type="ECO:0000256" key="5">
    <source>
        <dbReference type="ARBA" id="ARBA00023136"/>
    </source>
</evidence>
<feature type="transmembrane region" description="Helical" evidence="6">
    <location>
        <begin position="480"/>
        <end position="502"/>
    </location>
</feature>
<feature type="transmembrane region" description="Helical" evidence="6">
    <location>
        <begin position="99"/>
        <end position="119"/>
    </location>
</feature>
<evidence type="ECO:0000313" key="8">
    <source>
        <dbReference type="Proteomes" id="UP001419084"/>
    </source>
</evidence>
<dbReference type="CDD" id="cd13124">
    <property type="entry name" value="MATE_SpoVB_like"/>
    <property type="match status" value="1"/>
</dbReference>
<dbReference type="InterPro" id="IPR050833">
    <property type="entry name" value="Poly_Biosynth_Transport"/>
</dbReference>
<accession>A0ABQ5M8K3</accession>
<keyword evidence="8" id="KW-1185">Reference proteome</keyword>
<feature type="transmembrane region" description="Helical" evidence="6">
    <location>
        <begin position="447"/>
        <end position="468"/>
    </location>
</feature>
<feature type="transmembrane region" description="Helical" evidence="6">
    <location>
        <begin position="508"/>
        <end position="529"/>
    </location>
</feature>
<name>A0ABQ5M8K3_9FIRM</name>
<feature type="transmembrane region" description="Helical" evidence="6">
    <location>
        <begin position="59"/>
        <end position="78"/>
    </location>
</feature>
<protein>
    <submittedName>
        <fullName evidence="7">Sporulation protein SpoVB</fullName>
    </submittedName>
</protein>
<feature type="transmembrane region" description="Helical" evidence="6">
    <location>
        <begin position="354"/>
        <end position="378"/>
    </location>
</feature>
<evidence type="ECO:0000256" key="3">
    <source>
        <dbReference type="ARBA" id="ARBA00022692"/>
    </source>
</evidence>
<gene>
    <name evidence="7" type="ORF">LAD12857_30000</name>
</gene>
<evidence type="ECO:0000256" key="2">
    <source>
        <dbReference type="ARBA" id="ARBA00022475"/>
    </source>
</evidence>
<dbReference type="RefSeq" id="WP_346065602.1">
    <property type="nucleotide sequence ID" value="NZ_BRPJ01000053.1"/>
</dbReference>
<feature type="transmembrane region" description="Helical" evidence="6">
    <location>
        <begin position="131"/>
        <end position="151"/>
    </location>
</feature>
<dbReference type="Proteomes" id="UP001419084">
    <property type="component" value="Unassembled WGS sequence"/>
</dbReference>
<comment type="subcellular location">
    <subcellularLocation>
        <location evidence="1">Cell membrane</location>
        <topology evidence="1">Multi-pass membrane protein</topology>
    </subcellularLocation>
</comment>
<sequence>MENSRTSKKTNKRGSSNFLLQGIILAAAGIIVRVIGMFYRIPLADILGDEGNGYYSSAFSIYSILLIVSSYSLPTAVSKMVAVRMARKEYVNSMKVLKVSLFYGTVVGGLGAAVLWFGADVFANQFLKMPYTSYALKTLAPTVWIIAYLGVFRGYFQGLGTMLPTAVSQIFEQIVNAVISIYAAAMLFKEGLRSNALYGSTQYSYAFGAAGGTIGTGAGALAGLLFLLFLMFSYRPIMRRQSRRDRSGYFETYQNLSGVLILTVLPIVFSSVAYNISIVIDNSIYGIGMSSMGMGAPEIAANWGIYSGKYRLLFNIPVAIANSLASALIPSLSQAVAERSRSQIIRKISMVIRFSMIIAIPSTVGLTVLAGPICNLLFSRSNNIELIKMMIYGSSAVVFFSLSTVTNAVLQGINHMKTPLKNAVISLVLHVGILWVMLFPFKMGIYGVLYSNILFALTMCLLNGLSIRKYLNYHQEIRKTFFLPTLAAGIMGAVSYGVYFLVHAVLKHNIVGVLAAVAAAVIVYGVLLLKFQCVDETELNGFPGGRKLAGIARKYHLL</sequence>
<keyword evidence="3 6" id="KW-0812">Transmembrane</keyword>
<keyword evidence="5 6" id="KW-0472">Membrane</keyword>
<reference evidence="7 8" key="1">
    <citation type="journal article" date="2024" name="Int. J. Syst. Evol. Microbiol.">
        <title>Lacrimispora brassicae sp. nov. isolated from fermented cabbage, and proposal of Clostridium indicum Gundawar et al. 2019 and Clostridium methoxybenzovorans Mechichi et al. 1999 as heterotypic synonyms of Lacrimispora amygdalina (Parshina et al. 2003) Haas and Blanchard 2020 and Lacrimispora indolis (McClung and McCoy 1957) Haas and Blanchard 2020, respectively.</title>
        <authorList>
            <person name="Kobayashi H."/>
            <person name="Tanizawa Y."/>
            <person name="Sakamoto M."/>
            <person name="Ohkuma M."/>
            <person name="Tohno M."/>
        </authorList>
    </citation>
    <scope>NUCLEOTIDE SEQUENCE [LARGE SCALE GENOMIC DNA]</scope>
    <source>
        <strain evidence="7 8">DSM 12857</strain>
    </source>
</reference>
<dbReference type="PIRSF" id="PIRSF038958">
    <property type="entry name" value="PG_synth_SpoVB"/>
    <property type="match status" value="1"/>
</dbReference>
<dbReference type="EMBL" id="BRPJ01000053">
    <property type="protein sequence ID" value="GLB31077.1"/>
    <property type="molecule type" value="Genomic_DNA"/>
</dbReference>
<feature type="transmembrane region" description="Helical" evidence="6">
    <location>
        <begin position="390"/>
        <end position="410"/>
    </location>
</feature>